<proteinExistence type="predicted"/>
<accession>A0A8S5RA07</accession>
<name>A0A8S5RA07_9CAUD</name>
<sequence>MAYDYAERLYDFPTTFATFARTTLRLSGEGLRL</sequence>
<evidence type="ECO:0000313" key="1">
    <source>
        <dbReference type="EMBL" id="DAE27995.1"/>
    </source>
</evidence>
<organism evidence="1">
    <name type="scientific">Siphoviridae sp. ctvxh7</name>
    <dbReference type="NCBI Taxonomy" id="2827283"/>
    <lineage>
        <taxon>Viruses</taxon>
        <taxon>Duplodnaviria</taxon>
        <taxon>Heunggongvirae</taxon>
        <taxon>Uroviricota</taxon>
        <taxon>Caudoviricetes</taxon>
    </lineage>
</organism>
<protein>
    <submittedName>
        <fullName evidence="1">Uncharacterized protein</fullName>
    </submittedName>
</protein>
<reference evidence="1" key="1">
    <citation type="journal article" date="2021" name="Proc. Natl. Acad. Sci. U.S.A.">
        <title>A Catalog of Tens of Thousands of Viruses from Human Metagenomes Reveals Hidden Associations with Chronic Diseases.</title>
        <authorList>
            <person name="Tisza M.J."/>
            <person name="Buck C.B."/>
        </authorList>
    </citation>
    <scope>NUCLEOTIDE SEQUENCE</scope>
    <source>
        <strain evidence="1">Ctvxh7</strain>
    </source>
</reference>
<dbReference type="EMBL" id="BK015847">
    <property type="protein sequence ID" value="DAE27995.1"/>
    <property type="molecule type" value="Genomic_DNA"/>
</dbReference>